<proteinExistence type="predicted"/>
<name>A0A0E9SHD3_ANGAN</name>
<accession>A0A0E9SHD3</accession>
<sequence length="28" mass="3230">MRGLITFQDSEVFLFRLTCTAYTWVCAG</sequence>
<organism evidence="1">
    <name type="scientific">Anguilla anguilla</name>
    <name type="common">European freshwater eel</name>
    <name type="synonym">Muraena anguilla</name>
    <dbReference type="NCBI Taxonomy" id="7936"/>
    <lineage>
        <taxon>Eukaryota</taxon>
        <taxon>Metazoa</taxon>
        <taxon>Chordata</taxon>
        <taxon>Craniata</taxon>
        <taxon>Vertebrata</taxon>
        <taxon>Euteleostomi</taxon>
        <taxon>Actinopterygii</taxon>
        <taxon>Neopterygii</taxon>
        <taxon>Teleostei</taxon>
        <taxon>Anguilliformes</taxon>
        <taxon>Anguillidae</taxon>
        <taxon>Anguilla</taxon>
    </lineage>
</organism>
<dbReference type="AlphaFoldDB" id="A0A0E9SHD3"/>
<reference evidence="1" key="1">
    <citation type="submission" date="2014-11" db="EMBL/GenBank/DDBJ databases">
        <authorList>
            <person name="Amaro Gonzalez C."/>
        </authorList>
    </citation>
    <scope>NUCLEOTIDE SEQUENCE</scope>
</reference>
<evidence type="ECO:0000313" key="1">
    <source>
        <dbReference type="EMBL" id="JAH40677.1"/>
    </source>
</evidence>
<reference evidence="1" key="2">
    <citation type="journal article" date="2015" name="Fish Shellfish Immunol.">
        <title>Early steps in the European eel (Anguilla anguilla)-Vibrio vulnificus interaction in the gills: Role of the RtxA13 toxin.</title>
        <authorList>
            <person name="Callol A."/>
            <person name="Pajuelo D."/>
            <person name="Ebbesson L."/>
            <person name="Teles M."/>
            <person name="MacKenzie S."/>
            <person name="Amaro C."/>
        </authorList>
    </citation>
    <scope>NUCLEOTIDE SEQUENCE</scope>
</reference>
<protein>
    <submittedName>
        <fullName evidence="1">Uncharacterized protein</fullName>
    </submittedName>
</protein>
<dbReference type="EMBL" id="GBXM01067900">
    <property type="protein sequence ID" value="JAH40677.1"/>
    <property type="molecule type" value="Transcribed_RNA"/>
</dbReference>